<proteinExistence type="predicted"/>
<evidence type="ECO:0000313" key="2">
    <source>
        <dbReference type="Proteomes" id="UP000019183"/>
    </source>
</evidence>
<dbReference type="AlphaFoldDB" id="W1DSC4"/>
<comment type="caution">
    <text evidence="1">The sequence shown here is derived from an EMBL/GenBank/DDBJ whole genome shotgun (WGS) entry which is preliminary data.</text>
</comment>
<organism evidence="1 2">
    <name type="scientific">Klebsiella pneumoniae IS43</name>
    <dbReference type="NCBI Taxonomy" id="1432552"/>
    <lineage>
        <taxon>Bacteria</taxon>
        <taxon>Pseudomonadati</taxon>
        <taxon>Pseudomonadota</taxon>
        <taxon>Gammaproteobacteria</taxon>
        <taxon>Enterobacterales</taxon>
        <taxon>Enterobacteriaceae</taxon>
        <taxon>Klebsiella/Raoultella group</taxon>
        <taxon>Klebsiella</taxon>
        <taxon>Klebsiella pneumoniae complex</taxon>
    </lineage>
</organism>
<name>W1DSC4_KLEPN</name>
<evidence type="ECO:0000313" key="1">
    <source>
        <dbReference type="EMBL" id="CDL12321.1"/>
    </source>
</evidence>
<reference evidence="1" key="1">
    <citation type="submission" date="2013-10" db="EMBL/GenBank/DDBJ databases">
        <title>Antibiotic resistance diversity of beta-lactamase producers in the General Hospital Vienna.</title>
        <authorList>
            <person name="Barisic I."/>
            <person name="Mitteregger D."/>
            <person name="Hirschl A.M."/>
            <person name="Noehammer C."/>
            <person name="Wiesinger-Mayr H."/>
        </authorList>
    </citation>
    <scope>NUCLEOTIDE SEQUENCE [LARGE SCALE GENOMIC DNA]</scope>
    <source>
        <strain evidence="1">IS43</strain>
    </source>
</reference>
<protein>
    <submittedName>
        <fullName evidence="1">Uncharacterized protein</fullName>
    </submittedName>
</protein>
<dbReference type="EMBL" id="CBWK010000782">
    <property type="protein sequence ID" value="CDL12321.1"/>
    <property type="molecule type" value="Genomic_DNA"/>
</dbReference>
<dbReference type="Proteomes" id="UP000019183">
    <property type="component" value="Unassembled WGS sequence"/>
</dbReference>
<accession>W1DSC4</accession>
<sequence>MAGAKDEVADRLAIRRFPGKQVLRRFGLRAKIVADKIGDPLGAGKIQIVFRAKIIGDSGDILPGLGGDIAGGGVLAVLAKLGDSGRDKLIFACSPLLVIALGKN</sequence>
<keyword evidence="2" id="KW-1185">Reference proteome</keyword>